<feature type="domain" description="Ionotropic glutamate receptor C-terminal" evidence="7">
    <location>
        <begin position="39"/>
        <end position="257"/>
    </location>
</feature>
<dbReference type="SMART" id="SM00079">
    <property type="entry name" value="PBPe"/>
    <property type="match status" value="1"/>
</dbReference>
<dbReference type="PROSITE" id="PS01039">
    <property type="entry name" value="SBP_BACTERIAL_3"/>
    <property type="match status" value="1"/>
</dbReference>
<proteinExistence type="inferred from homology"/>
<feature type="signal peptide" evidence="5">
    <location>
        <begin position="1"/>
        <end position="23"/>
    </location>
</feature>
<evidence type="ECO:0000256" key="4">
    <source>
        <dbReference type="RuleBase" id="RU003744"/>
    </source>
</evidence>
<dbReference type="GO" id="GO:0016020">
    <property type="term" value="C:membrane"/>
    <property type="evidence" value="ECO:0007669"/>
    <property type="project" value="InterPro"/>
</dbReference>
<protein>
    <submittedName>
        <fullName evidence="8">Cystine ABC transporter substrate-binding protein</fullName>
    </submittedName>
</protein>
<dbReference type="GO" id="GO:0030313">
    <property type="term" value="C:cell envelope"/>
    <property type="evidence" value="ECO:0007669"/>
    <property type="project" value="UniProtKB-SubCell"/>
</dbReference>
<comment type="similarity">
    <text evidence="2 4">Belongs to the bacterial solute-binding protein 3 family.</text>
</comment>
<dbReference type="InterPro" id="IPR001638">
    <property type="entry name" value="Solute-binding_3/MltF_N"/>
</dbReference>
<evidence type="ECO:0000259" key="7">
    <source>
        <dbReference type="SMART" id="SM00079"/>
    </source>
</evidence>
<dbReference type="Pfam" id="PF00497">
    <property type="entry name" value="SBP_bac_3"/>
    <property type="match status" value="1"/>
</dbReference>
<sequence>MSARLSRRALVLLAAALALSACAKGDKKEGLAAIKERGVLRVGVEGTYPPFNFQGKDGALAGYEIDFGKAVAAKMGLKAEFIQTPFAGLLGGLESGRLDVVANQISMTPERQAKYGFSQPYTISGIQIILRKDDARPIATPADLAGKKVGVGLGTNYEAWLRSDAPTAVVKTYDDDPTKYQDLKAGRIDAVLNDKLVVLDLIKSGAPIKASGPSFARTQMGVAFKQSPELKTAVDKAIDDLRASGELAAISIKWFGQDVTK</sequence>
<evidence type="ECO:0000256" key="1">
    <source>
        <dbReference type="ARBA" id="ARBA00004196"/>
    </source>
</evidence>
<dbReference type="InterPro" id="IPR001320">
    <property type="entry name" value="Iontro_rcpt_C"/>
</dbReference>
<gene>
    <name evidence="8" type="primary">tcyJ</name>
    <name evidence="8" type="ORF">ABOZ73_00655</name>
</gene>
<dbReference type="PANTHER" id="PTHR35936">
    <property type="entry name" value="MEMBRANE-BOUND LYTIC MUREIN TRANSGLYCOSYLASE F"/>
    <property type="match status" value="1"/>
</dbReference>
<dbReference type="InterPro" id="IPR018313">
    <property type="entry name" value="SBP_3_CS"/>
</dbReference>
<evidence type="ECO:0000313" key="8">
    <source>
        <dbReference type="EMBL" id="XDO96974.1"/>
    </source>
</evidence>
<dbReference type="AlphaFoldDB" id="A0AB39KTB7"/>
<keyword evidence="3 5" id="KW-0732">Signal</keyword>
<dbReference type="Gene3D" id="3.40.190.10">
    <property type="entry name" value="Periplasmic binding protein-like II"/>
    <property type="match status" value="2"/>
</dbReference>
<dbReference type="EMBL" id="CP158375">
    <property type="protein sequence ID" value="XDO96974.1"/>
    <property type="molecule type" value="Genomic_DNA"/>
</dbReference>
<reference evidence="8" key="1">
    <citation type="submission" date="2024-06" db="EMBL/GenBank/DDBJ databases">
        <title>Caulobacter inopinatus, sp. nov.</title>
        <authorList>
            <person name="Donachie S.P."/>
        </authorList>
    </citation>
    <scope>NUCLEOTIDE SEQUENCE</scope>
    <source>
        <strain evidence="8">73W</strain>
    </source>
</reference>
<feature type="domain" description="Solute-binding protein family 3/N-terminal" evidence="6">
    <location>
        <begin position="39"/>
        <end position="258"/>
    </location>
</feature>
<dbReference type="PROSITE" id="PS51257">
    <property type="entry name" value="PROKAR_LIPOPROTEIN"/>
    <property type="match status" value="1"/>
</dbReference>
<dbReference type="PANTHER" id="PTHR35936:SF35">
    <property type="entry name" value="L-CYSTINE-BINDING PROTEIN TCYJ"/>
    <property type="match status" value="1"/>
</dbReference>
<dbReference type="SUPFAM" id="SSF53850">
    <property type="entry name" value="Periplasmic binding protein-like II"/>
    <property type="match status" value="1"/>
</dbReference>
<dbReference type="NCBIfam" id="NF008426">
    <property type="entry name" value="PRK11260.1"/>
    <property type="match status" value="1"/>
</dbReference>
<evidence type="ECO:0000256" key="5">
    <source>
        <dbReference type="SAM" id="SignalP"/>
    </source>
</evidence>
<dbReference type="GO" id="GO:0015276">
    <property type="term" value="F:ligand-gated monoatomic ion channel activity"/>
    <property type="evidence" value="ECO:0007669"/>
    <property type="project" value="InterPro"/>
</dbReference>
<evidence type="ECO:0000256" key="2">
    <source>
        <dbReference type="ARBA" id="ARBA00010333"/>
    </source>
</evidence>
<dbReference type="RefSeq" id="WP_369059892.1">
    <property type="nucleotide sequence ID" value="NZ_CP158375.1"/>
</dbReference>
<evidence type="ECO:0000259" key="6">
    <source>
        <dbReference type="SMART" id="SM00062"/>
    </source>
</evidence>
<name>A0AB39KTB7_9CAUL</name>
<accession>A0AB39KTB7</accession>
<feature type="chain" id="PRO_5044287877" evidence="5">
    <location>
        <begin position="24"/>
        <end position="261"/>
    </location>
</feature>
<evidence type="ECO:0000256" key="3">
    <source>
        <dbReference type="ARBA" id="ARBA00022729"/>
    </source>
</evidence>
<dbReference type="SMART" id="SM00062">
    <property type="entry name" value="PBPb"/>
    <property type="match status" value="1"/>
</dbReference>
<comment type="subcellular location">
    <subcellularLocation>
        <location evidence="1">Cell envelope</location>
    </subcellularLocation>
</comment>
<organism evidence="8">
    <name type="scientific">Caulobacter sp. 73W</name>
    <dbReference type="NCBI Taxonomy" id="3161137"/>
    <lineage>
        <taxon>Bacteria</taxon>
        <taxon>Pseudomonadati</taxon>
        <taxon>Pseudomonadota</taxon>
        <taxon>Alphaproteobacteria</taxon>
        <taxon>Caulobacterales</taxon>
        <taxon>Caulobacteraceae</taxon>
        <taxon>Caulobacter</taxon>
    </lineage>
</organism>